<name>A0A5D4TIZ9_9BACI</name>
<evidence type="ECO:0000313" key="2">
    <source>
        <dbReference type="Proteomes" id="UP000325054"/>
    </source>
</evidence>
<dbReference type="EMBL" id="VTEW01000015">
    <property type="protein sequence ID" value="TYS75800.1"/>
    <property type="molecule type" value="Genomic_DNA"/>
</dbReference>
<dbReference type="RefSeq" id="WP_148992499.1">
    <property type="nucleotide sequence ID" value="NZ_VTEW01000015.1"/>
</dbReference>
<protein>
    <submittedName>
        <fullName evidence="1">Uncharacterized protein</fullName>
    </submittedName>
</protein>
<sequence>MVSEVFKERVDFTMDVTKLTEELSIISHILHRHPSKDISSYIDHLERIQYLTTRINHLIGRAY</sequence>
<dbReference type="Proteomes" id="UP000325054">
    <property type="component" value="Unassembled WGS sequence"/>
</dbReference>
<comment type="caution">
    <text evidence="1">The sequence shown here is derived from an EMBL/GenBank/DDBJ whole genome shotgun (WGS) entry which is preliminary data.</text>
</comment>
<evidence type="ECO:0000313" key="1">
    <source>
        <dbReference type="EMBL" id="TYS75800.1"/>
    </source>
</evidence>
<organism evidence="1 2">
    <name type="scientific">Rossellomorea aquimaris</name>
    <dbReference type="NCBI Taxonomy" id="189382"/>
    <lineage>
        <taxon>Bacteria</taxon>
        <taxon>Bacillati</taxon>
        <taxon>Bacillota</taxon>
        <taxon>Bacilli</taxon>
        <taxon>Bacillales</taxon>
        <taxon>Bacillaceae</taxon>
        <taxon>Rossellomorea</taxon>
    </lineage>
</organism>
<reference evidence="1 2" key="1">
    <citation type="submission" date="2019-08" db="EMBL/GenBank/DDBJ databases">
        <title>Bacillus genomes from the desert of Cuatro Cienegas, Coahuila.</title>
        <authorList>
            <person name="Olmedo-Alvarez G."/>
        </authorList>
    </citation>
    <scope>NUCLEOTIDE SEQUENCE [LARGE SCALE GENOMIC DNA]</scope>
    <source>
        <strain evidence="1 2">CH451a_14T</strain>
    </source>
</reference>
<gene>
    <name evidence="1" type="ORF">FZC80_16490</name>
</gene>
<dbReference type="AlphaFoldDB" id="A0A5D4TIZ9"/>
<dbReference type="OrthoDB" id="9867433at2"/>
<proteinExistence type="predicted"/>
<accession>A0A5D4TIZ9</accession>